<dbReference type="NCBIfam" id="TIGR00229">
    <property type="entry name" value="sensory_box"/>
    <property type="match status" value="2"/>
</dbReference>
<feature type="domain" description="PAC" evidence="6">
    <location>
        <begin position="212"/>
        <end position="266"/>
    </location>
</feature>
<comment type="subcellular location">
    <subcellularLocation>
        <location evidence="1">Membrane</location>
    </subcellularLocation>
</comment>
<feature type="domain" description="Methyl-accepting transducer" evidence="4">
    <location>
        <begin position="240"/>
        <end position="437"/>
    </location>
</feature>
<feature type="domain" description="PAC" evidence="6">
    <location>
        <begin position="92"/>
        <end position="144"/>
    </location>
</feature>
<evidence type="ECO:0000256" key="3">
    <source>
        <dbReference type="PROSITE-ProRule" id="PRU00284"/>
    </source>
</evidence>
<dbReference type="CDD" id="cd00130">
    <property type="entry name" value="PAS"/>
    <property type="match status" value="2"/>
</dbReference>
<dbReference type="SMART" id="SM00091">
    <property type="entry name" value="PAS"/>
    <property type="match status" value="2"/>
</dbReference>
<dbReference type="GO" id="GO:0016020">
    <property type="term" value="C:membrane"/>
    <property type="evidence" value="ECO:0007669"/>
    <property type="project" value="UniProtKB-SubCell"/>
</dbReference>
<gene>
    <name evidence="7" type="ORF">CBP12_01650</name>
</gene>
<proteinExistence type="predicted"/>
<dbReference type="PROSITE" id="PS50113">
    <property type="entry name" value="PAC"/>
    <property type="match status" value="2"/>
</dbReference>
<reference evidence="8" key="1">
    <citation type="submission" date="2017-05" db="EMBL/GenBank/DDBJ databases">
        <authorList>
            <person name="Sung H."/>
        </authorList>
    </citation>
    <scope>NUCLEOTIDE SEQUENCE [LARGE SCALE GENOMIC DNA]</scope>
    <source>
        <strain evidence="8">AMac2203</strain>
    </source>
</reference>
<protein>
    <submittedName>
        <fullName evidence="7">Chemotaxis protein</fullName>
    </submittedName>
</protein>
<dbReference type="PROSITE" id="PS50112">
    <property type="entry name" value="PAS"/>
    <property type="match status" value="2"/>
</dbReference>
<dbReference type="PANTHER" id="PTHR32089">
    <property type="entry name" value="METHYL-ACCEPTING CHEMOTAXIS PROTEIN MCPB"/>
    <property type="match status" value="1"/>
</dbReference>
<dbReference type="PANTHER" id="PTHR32089:SF112">
    <property type="entry name" value="LYSOZYME-LIKE PROTEIN-RELATED"/>
    <property type="match status" value="1"/>
</dbReference>
<evidence type="ECO:0000313" key="7">
    <source>
        <dbReference type="EMBL" id="ART79012.1"/>
    </source>
</evidence>
<evidence type="ECO:0000259" key="4">
    <source>
        <dbReference type="PROSITE" id="PS50111"/>
    </source>
</evidence>
<dbReference type="PROSITE" id="PS50111">
    <property type="entry name" value="CHEMOTAXIS_TRANSDUC_2"/>
    <property type="match status" value="1"/>
</dbReference>
<dbReference type="AlphaFoldDB" id="A0A1Y0CUQ3"/>
<evidence type="ECO:0000256" key="2">
    <source>
        <dbReference type="ARBA" id="ARBA00023224"/>
    </source>
</evidence>
<keyword evidence="8" id="KW-1185">Reference proteome</keyword>
<name>A0A1Y0CUQ3_9GAMM</name>
<dbReference type="InterPro" id="IPR035965">
    <property type="entry name" value="PAS-like_dom_sf"/>
</dbReference>
<dbReference type="SUPFAM" id="SSF58104">
    <property type="entry name" value="Methyl-accepting chemotaxis protein (MCP) signaling domain"/>
    <property type="match status" value="1"/>
</dbReference>
<dbReference type="KEGG" id="ocm:CBP12_01650"/>
<dbReference type="GO" id="GO:0006935">
    <property type="term" value="P:chemotaxis"/>
    <property type="evidence" value="ECO:0007669"/>
    <property type="project" value="UniProtKB-ARBA"/>
</dbReference>
<dbReference type="GO" id="GO:0007165">
    <property type="term" value="P:signal transduction"/>
    <property type="evidence" value="ECO:0007669"/>
    <property type="project" value="UniProtKB-KW"/>
</dbReference>
<dbReference type="Proteomes" id="UP000243793">
    <property type="component" value="Chromosome"/>
</dbReference>
<dbReference type="Pfam" id="PF00015">
    <property type="entry name" value="MCPsignal"/>
    <property type="match status" value="1"/>
</dbReference>
<dbReference type="OrthoDB" id="9765776at2"/>
<dbReference type="SMART" id="SM00283">
    <property type="entry name" value="MA"/>
    <property type="match status" value="1"/>
</dbReference>
<dbReference type="InterPro" id="IPR001610">
    <property type="entry name" value="PAC"/>
</dbReference>
<dbReference type="SMART" id="SM00086">
    <property type="entry name" value="PAC"/>
    <property type="match status" value="2"/>
</dbReference>
<evidence type="ECO:0000259" key="5">
    <source>
        <dbReference type="PROSITE" id="PS50112"/>
    </source>
</evidence>
<dbReference type="SUPFAM" id="SSF55785">
    <property type="entry name" value="PYP-like sensor domain (PAS domain)"/>
    <property type="match status" value="2"/>
</dbReference>
<dbReference type="InterPro" id="IPR013655">
    <property type="entry name" value="PAS_fold_3"/>
</dbReference>
<dbReference type="Gene3D" id="3.30.450.20">
    <property type="entry name" value="PAS domain"/>
    <property type="match status" value="2"/>
</dbReference>
<dbReference type="InterPro" id="IPR000700">
    <property type="entry name" value="PAS-assoc_C"/>
</dbReference>
<dbReference type="InterPro" id="IPR004089">
    <property type="entry name" value="MCPsignal_dom"/>
</dbReference>
<feature type="domain" description="PAS" evidence="5">
    <location>
        <begin position="142"/>
        <end position="200"/>
    </location>
</feature>
<feature type="domain" description="PAS" evidence="5">
    <location>
        <begin position="16"/>
        <end position="69"/>
    </location>
</feature>
<organism evidence="7 8">
    <name type="scientific">Oceanisphaera avium</name>
    <dbReference type="NCBI Taxonomy" id="1903694"/>
    <lineage>
        <taxon>Bacteria</taxon>
        <taxon>Pseudomonadati</taxon>
        <taxon>Pseudomonadota</taxon>
        <taxon>Gammaproteobacteria</taxon>
        <taxon>Aeromonadales</taxon>
        <taxon>Aeromonadaceae</taxon>
        <taxon>Oceanisphaera</taxon>
    </lineage>
</organism>
<sequence length="437" mass="48360">MFNRRLKKEHQDQREELAILRQLAAQLDRGMLSIKLNSQFAITDVNQAFADTLGLQREQLLGRPLSEIVPSYVTKLPCFRNFNKAMVEFTPVSDDYRYLRGDGSLAWLNIEWLPIRGTDGKLICVQGYGKEVSQKIESAKESESFINALIRSTAVIQFNLDGTIITANEQFLQAMGYRLEQLIGKNHRIFCSLEEAASPEYTAFWKKLNSGEYVADRFKRIDSSGSDVWLEATYNPVYDAENNLHRVVKFANLVTEQVARETQVREGAGVAFDVSQQTDVSAKKGAVVVQQTAETMHQIAAQMQAATESIEALGQQSLQINTIVQTIGGIAEQTNLLALNAAIEAARAGEQGRGFAVVADEVRKLAAHTSAATAEIVSVVEKNQALSDEVMRHMHSSREKAEQGLELANQSGSVIVEIQEGAKQVVDAVGRFANELH</sequence>
<dbReference type="InterPro" id="IPR000014">
    <property type="entry name" value="PAS"/>
</dbReference>
<keyword evidence="2 3" id="KW-0807">Transducer</keyword>
<evidence type="ECO:0000259" key="6">
    <source>
        <dbReference type="PROSITE" id="PS50113"/>
    </source>
</evidence>
<dbReference type="Pfam" id="PF08447">
    <property type="entry name" value="PAS_3"/>
    <property type="match status" value="1"/>
</dbReference>
<dbReference type="EMBL" id="CP021376">
    <property type="protein sequence ID" value="ART79012.1"/>
    <property type="molecule type" value="Genomic_DNA"/>
</dbReference>
<dbReference type="Gene3D" id="1.10.287.950">
    <property type="entry name" value="Methyl-accepting chemotaxis protein"/>
    <property type="match status" value="1"/>
</dbReference>
<evidence type="ECO:0000256" key="1">
    <source>
        <dbReference type="ARBA" id="ARBA00004370"/>
    </source>
</evidence>
<evidence type="ECO:0000313" key="8">
    <source>
        <dbReference type="Proteomes" id="UP000243793"/>
    </source>
</evidence>
<accession>A0A1Y0CUQ3</accession>
<dbReference type="Pfam" id="PF13426">
    <property type="entry name" value="PAS_9"/>
    <property type="match status" value="1"/>
</dbReference>